<dbReference type="AlphaFoldDB" id="A0AAN9TNR2"/>
<evidence type="ECO:0000313" key="2">
    <source>
        <dbReference type="EMBL" id="KAK7597701.1"/>
    </source>
</evidence>
<evidence type="ECO:0000256" key="1">
    <source>
        <dbReference type="SAM" id="MobiDB-lite"/>
    </source>
</evidence>
<protein>
    <submittedName>
        <fullName evidence="2">Uncharacterized protein</fullName>
    </submittedName>
</protein>
<feature type="region of interest" description="Disordered" evidence="1">
    <location>
        <begin position="1"/>
        <end position="74"/>
    </location>
</feature>
<reference evidence="2 3" key="1">
    <citation type="submission" date="2024-03" db="EMBL/GenBank/DDBJ databases">
        <title>Adaptation during the transition from Ophiocordyceps entomopathogen to insect associate is accompanied by gene loss and intensified selection.</title>
        <authorList>
            <person name="Ward C.M."/>
            <person name="Onetto C.A."/>
            <person name="Borneman A.R."/>
        </authorList>
    </citation>
    <scope>NUCLEOTIDE SEQUENCE [LARGE SCALE GENOMIC DNA]</scope>
    <source>
        <strain evidence="2">AWRI1</strain>
        <tissue evidence="2">Single Adult Female</tissue>
    </source>
</reference>
<feature type="compositionally biased region" description="Basic and acidic residues" evidence="1">
    <location>
        <begin position="34"/>
        <end position="54"/>
    </location>
</feature>
<feature type="compositionally biased region" description="Polar residues" evidence="1">
    <location>
        <begin position="14"/>
        <end position="25"/>
    </location>
</feature>
<accession>A0AAN9TNR2</accession>
<keyword evidence="3" id="KW-1185">Reference proteome</keyword>
<organism evidence="2 3">
    <name type="scientific">Parthenolecanium corni</name>
    <dbReference type="NCBI Taxonomy" id="536013"/>
    <lineage>
        <taxon>Eukaryota</taxon>
        <taxon>Metazoa</taxon>
        <taxon>Ecdysozoa</taxon>
        <taxon>Arthropoda</taxon>
        <taxon>Hexapoda</taxon>
        <taxon>Insecta</taxon>
        <taxon>Pterygota</taxon>
        <taxon>Neoptera</taxon>
        <taxon>Paraneoptera</taxon>
        <taxon>Hemiptera</taxon>
        <taxon>Sternorrhyncha</taxon>
        <taxon>Coccoidea</taxon>
        <taxon>Coccidae</taxon>
        <taxon>Parthenolecanium</taxon>
    </lineage>
</organism>
<comment type="caution">
    <text evidence="2">The sequence shown here is derived from an EMBL/GenBank/DDBJ whole genome shotgun (WGS) entry which is preliminary data.</text>
</comment>
<gene>
    <name evidence="2" type="ORF">V9T40_009926</name>
</gene>
<dbReference type="Proteomes" id="UP001367676">
    <property type="component" value="Unassembled WGS sequence"/>
</dbReference>
<name>A0AAN9TNR2_9HEMI</name>
<feature type="compositionally biased region" description="Acidic residues" evidence="1">
    <location>
        <begin position="55"/>
        <end position="67"/>
    </location>
</feature>
<dbReference type="EMBL" id="JBBCAQ010000017">
    <property type="protein sequence ID" value="KAK7597701.1"/>
    <property type="molecule type" value="Genomic_DNA"/>
</dbReference>
<sequence>MTENQPTKEGGSEPSPSNDAVSSKGSDGPVRKKSIPDFKRYQRDSLELHEKMQDLEDEELEDEEDQCQLEASREKPWYDTELQRALAKFRKKSSGLQVRPVMEYELKDMYPEMSQLIDSKKRDWNFQDPNLIRALWLESKTNVLREWKFKNGKVSHKTKPKIEVRGTTTTEARMDYRRKQEQKQQQQIEKEVYELMLARDAPDFEPVEIATNLTTDLRLKFNKNDPSVPRFYLEHFQKYKKPPFRTAIPVGKRC</sequence>
<proteinExistence type="predicted"/>
<evidence type="ECO:0000313" key="3">
    <source>
        <dbReference type="Proteomes" id="UP001367676"/>
    </source>
</evidence>